<feature type="compositionally biased region" description="Pro residues" evidence="1">
    <location>
        <begin position="134"/>
        <end position="144"/>
    </location>
</feature>
<accession>A0A3M6QYM2</accession>
<protein>
    <submittedName>
        <fullName evidence="2">DUF2946 domain-containing protein</fullName>
    </submittedName>
</protein>
<keyword evidence="3" id="KW-1185">Reference proteome</keyword>
<organism evidence="2 3">
    <name type="scientific">Corticibacter populi</name>
    <dbReference type="NCBI Taxonomy" id="1550736"/>
    <lineage>
        <taxon>Bacteria</taxon>
        <taxon>Pseudomonadati</taxon>
        <taxon>Pseudomonadota</taxon>
        <taxon>Betaproteobacteria</taxon>
        <taxon>Burkholderiales</taxon>
        <taxon>Comamonadaceae</taxon>
        <taxon>Corticibacter</taxon>
    </lineage>
</organism>
<dbReference type="AlphaFoldDB" id="A0A3M6QYM2"/>
<comment type="caution">
    <text evidence="2">The sequence shown here is derived from an EMBL/GenBank/DDBJ whole genome shotgun (WGS) entry which is preliminary data.</text>
</comment>
<reference evidence="2 3" key="1">
    <citation type="submission" date="2018-10" db="EMBL/GenBank/DDBJ databases">
        <title>Draft genome of Cortibacter populi DSM10536.</title>
        <authorList>
            <person name="Bernier A.-M."/>
            <person name="Bernard K."/>
        </authorList>
    </citation>
    <scope>NUCLEOTIDE SEQUENCE [LARGE SCALE GENOMIC DNA]</scope>
    <source>
        <strain evidence="2 3">DSM 105136</strain>
    </source>
</reference>
<dbReference type="EMBL" id="RDQO01000001">
    <property type="protein sequence ID" value="RMX08098.1"/>
    <property type="molecule type" value="Genomic_DNA"/>
</dbReference>
<sequence>MTIFRARLALMNRLVILTMLLGMLWPIAQAWGMQAPASQGTAAAPWLEVCTTHGVEYVRMDGGMPSPLEAFEDVPAPAHAGMAHCLYCFLSDEALLALPPATATVAWLAAEAQASEWPPAARPWPRSPRRAWPASPPRAPPALF</sequence>
<dbReference type="Proteomes" id="UP000278006">
    <property type="component" value="Unassembled WGS sequence"/>
</dbReference>
<dbReference type="InterPro" id="IPR021333">
    <property type="entry name" value="DUF2946"/>
</dbReference>
<dbReference type="RefSeq" id="WP_122226222.1">
    <property type="nucleotide sequence ID" value="NZ_RDQO01000001.1"/>
</dbReference>
<evidence type="ECO:0000313" key="3">
    <source>
        <dbReference type="Proteomes" id="UP000278006"/>
    </source>
</evidence>
<proteinExistence type="predicted"/>
<dbReference type="OrthoDB" id="8536886at2"/>
<evidence type="ECO:0000313" key="2">
    <source>
        <dbReference type="EMBL" id="RMX08098.1"/>
    </source>
</evidence>
<name>A0A3M6QYM2_9BURK</name>
<gene>
    <name evidence="2" type="ORF">D8I35_02940</name>
</gene>
<dbReference type="Pfam" id="PF11162">
    <property type="entry name" value="DUF2946"/>
    <property type="match status" value="1"/>
</dbReference>
<evidence type="ECO:0000256" key="1">
    <source>
        <dbReference type="SAM" id="MobiDB-lite"/>
    </source>
</evidence>
<feature type="region of interest" description="Disordered" evidence="1">
    <location>
        <begin position="116"/>
        <end position="144"/>
    </location>
</feature>